<protein>
    <submittedName>
        <fullName evidence="2">Uncharacterized protein</fullName>
    </submittedName>
</protein>
<evidence type="ECO:0000256" key="1">
    <source>
        <dbReference type="SAM" id="MobiDB-lite"/>
    </source>
</evidence>
<gene>
    <name evidence="2" type="ORF">PODLI_1B039727</name>
</gene>
<sequence>MKKAQRAVASSRRLLLALPHGIVANISLRAPEAASPGSNHGADVRDVVIVVVLAAPWHYTPSRRSPPPSRDASLRGSEGGAYRHSLNLEEEEESERAARPSGGRGCFCKLMNLGSPKLLAPPPYF</sequence>
<name>A0AA35P1D7_9SAUR</name>
<proteinExistence type="predicted"/>
<dbReference type="Proteomes" id="UP001178461">
    <property type="component" value="Chromosome 4"/>
</dbReference>
<feature type="region of interest" description="Disordered" evidence="1">
    <location>
        <begin position="59"/>
        <end position="104"/>
    </location>
</feature>
<dbReference type="AlphaFoldDB" id="A0AA35P1D7"/>
<evidence type="ECO:0000313" key="3">
    <source>
        <dbReference type="Proteomes" id="UP001178461"/>
    </source>
</evidence>
<organism evidence="2 3">
    <name type="scientific">Podarcis lilfordi</name>
    <name type="common">Lilford's wall lizard</name>
    <dbReference type="NCBI Taxonomy" id="74358"/>
    <lineage>
        <taxon>Eukaryota</taxon>
        <taxon>Metazoa</taxon>
        <taxon>Chordata</taxon>
        <taxon>Craniata</taxon>
        <taxon>Vertebrata</taxon>
        <taxon>Euteleostomi</taxon>
        <taxon>Lepidosauria</taxon>
        <taxon>Squamata</taxon>
        <taxon>Bifurcata</taxon>
        <taxon>Unidentata</taxon>
        <taxon>Episquamata</taxon>
        <taxon>Laterata</taxon>
        <taxon>Lacertibaenia</taxon>
        <taxon>Lacertidae</taxon>
        <taxon>Podarcis</taxon>
    </lineage>
</organism>
<keyword evidence="3" id="KW-1185">Reference proteome</keyword>
<dbReference type="EMBL" id="OX395129">
    <property type="protein sequence ID" value="CAI5771986.1"/>
    <property type="molecule type" value="Genomic_DNA"/>
</dbReference>
<accession>A0AA35P1D7</accession>
<reference evidence="2" key="1">
    <citation type="submission" date="2022-12" db="EMBL/GenBank/DDBJ databases">
        <authorList>
            <person name="Alioto T."/>
            <person name="Alioto T."/>
            <person name="Gomez Garrido J."/>
        </authorList>
    </citation>
    <scope>NUCLEOTIDE SEQUENCE</scope>
</reference>
<evidence type="ECO:0000313" key="2">
    <source>
        <dbReference type="EMBL" id="CAI5771986.1"/>
    </source>
</evidence>